<dbReference type="InterPro" id="IPR011250">
    <property type="entry name" value="OMP/PagP_B-barrel"/>
</dbReference>
<feature type="chain" id="PRO_5028971155" evidence="1">
    <location>
        <begin position="21"/>
        <end position="368"/>
    </location>
</feature>
<sequence>MKKQFLALILGLSFSGMVQAQSDAKAQVSFVYPLGSSGIHSLSEVHNFSFNILVGLNGGLNGFELGSLLNYNNADVQGFQMAGLSNINMGNLNGFQSAGLFNLNLGSSGAVIAGLGNLNLGRVEGINMAGLFNMASESQGIAIAGLSNLNLQKFQGIQMSGILNLAKHMEGFQIGMINRSRSLGSKENTGFQLGLVNIVDSASEGYSLGLINIINKGYYAFELSSTEMLYSNLQFKMGVEKLYSFVSLGYGSFDQENTLGLGLGLGSLYNWNEKHGTALEFGFQHLRNDFDGPDNYAFWTSARLNYQYHLTEVWSLSGGLSFNHYRSDEFDEAHFARVNSALELNSSVGPEAQQKAWIGFNLGIISRI</sequence>
<evidence type="ECO:0000313" key="2">
    <source>
        <dbReference type="EMBL" id="QNR25980.1"/>
    </source>
</evidence>
<protein>
    <submittedName>
        <fullName evidence="2">Uncharacterized protein</fullName>
    </submittedName>
</protein>
<keyword evidence="1" id="KW-0732">Signal</keyword>
<organism evidence="2 3">
    <name type="scientific">Croceimicrobium hydrocarbonivorans</name>
    <dbReference type="NCBI Taxonomy" id="2761580"/>
    <lineage>
        <taxon>Bacteria</taxon>
        <taxon>Pseudomonadati</taxon>
        <taxon>Bacteroidota</taxon>
        <taxon>Flavobacteriia</taxon>
        <taxon>Flavobacteriales</taxon>
        <taxon>Owenweeksiaceae</taxon>
        <taxon>Croceimicrobium</taxon>
    </lineage>
</organism>
<gene>
    <name evidence="2" type="ORF">H4K34_09090</name>
</gene>
<dbReference type="EMBL" id="CP060139">
    <property type="protein sequence ID" value="QNR25980.1"/>
    <property type="molecule type" value="Genomic_DNA"/>
</dbReference>
<proteinExistence type="predicted"/>
<dbReference type="Proteomes" id="UP000516305">
    <property type="component" value="Chromosome"/>
</dbReference>
<dbReference type="KEGG" id="chyd:H4K34_09090"/>
<feature type="signal peptide" evidence="1">
    <location>
        <begin position="1"/>
        <end position="20"/>
    </location>
</feature>
<evidence type="ECO:0000313" key="3">
    <source>
        <dbReference type="Proteomes" id="UP000516305"/>
    </source>
</evidence>
<dbReference type="AlphaFoldDB" id="A0A7H0VJT2"/>
<evidence type="ECO:0000256" key="1">
    <source>
        <dbReference type="SAM" id="SignalP"/>
    </source>
</evidence>
<reference evidence="2 3" key="1">
    <citation type="submission" date="2020-08" db="EMBL/GenBank/DDBJ databases">
        <title>Croceimicrobium hydrocarbonivorans gen. nov., sp. nov., a novel marine bacterium isolated from a bacterial consortium that degrades polyethylene terephthalate.</title>
        <authorList>
            <person name="Liu R."/>
        </authorList>
    </citation>
    <scope>NUCLEOTIDE SEQUENCE [LARGE SCALE GENOMIC DNA]</scope>
    <source>
        <strain evidence="2 3">A20-9</strain>
    </source>
</reference>
<accession>A0A7H0VJT2</accession>
<dbReference type="SUPFAM" id="SSF56925">
    <property type="entry name" value="OMPA-like"/>
    <property type="match status" value="1"/>
</dbReference>
<keyword evidence="3" id="KW-1185">Reference proteome</keyword>
<name>A0A7H0VJT2_9FLAO</name>
<dbReference type="RefSeq" id="WP_210760506.1">
    <property type="nucleotide sequence ID" value="NZ_CP060139.1"/>
</dbReference>